<name>A0A1W1WGC7_SULTA</name>
<evidence type="ECO:0000259" key="2">
    <source>
        <dbReference type="Pfam" id="PF09851"/>
    </source>
</evidence>
<reference evidence="4" key="1">
    <citation type="submission" date="2017-04" db="EMBL/GenBank/DDBJ databases">
        <authorList>
            <person name="Varghese N."/>
            <person name="Submissions S."/>
        </authorList>
    </citation>
    <scope>NUCLEOTIDE SEQUENCE [LARGE SCALE GENOMIC DNA]</scope>
    <source>
        <strain evidence="4">DSM 9293</strain>
    </source>
</reference>
<evidence type="ECO:0000256" key="1">
    <source>
        <dbReference type="SAM" id="Phobius"/>
    </source>
</evidence>
<protein>
    <submittedName>
        <fullName evidence="3">Short C-terminal domain-containing protein</fullName>
    </submittedName>
</protein>
<accession>A0A1W1WGC7</accession>
<sequence length="80" mass="8531">MMGFGVGGGLAGMWIMGLLGLLILAGVIVVIVWAIRALIPANRSGPPAAAVDPLTQLRLRLARGEITPDEYEELRAHLRD</sequence>
<dbReference type="Proteomes" id="UP000192660">
    <property type="component" value="Unassembled WGS sequence"/>
</dbReference>
<dbReference type="InterPro" id="IPR018649">
    <property type="entry name" value="SHOCT"/>
</dbReference>
<dbReference type="EMBL" id="FWWY01000001">
    <property type="protein sequence ID" value="SMC05337.1"/>
    <property type="molecule type" value="Genomic_DNA"/>
</dbReference>
<dbReference type="Pfam" id="PF09851">
    <property type="entry name" value="SHOCT"/>
    <property type="match status" value="1"/>
</dbReference>
<proteinExistence type="predicted"/>
<organism evidence="3 4">
    <name type="scientific">Sulfobacillus thermosulfidooxidans (strain DSM 9293 / VKM B-1269 / AT-1)</name>
    <dbReference type="NCBI Taxonomy" id="929705"/>
    <lineage>
        <taxon>Bacteria</taxon>
        <taxon>Bacillati</taxon>
        <taxon>Bacillota</taxon>
        <taxon>Clostridia</taxon>
        <taxon>Eubacteriales</taxon>
        <taxon>Clostridiales Family XVII. Incertae Sedis</taxon>
        <taxon>Sulfobacillus</taxon>
    </lineage>
</organism>
<evidence type="ECO:0000313" key="3">
    <source>
        <dbReference type="EMBL" id="SMC05337.1"/>
    </source>
</evidence>
<evidence type="ECO:0000313" key="4">
    <source>
        <dbReference type="Proteomes" id="UP000192660"/>
    </source>
</evidence>
<gene>
    <name evidence="3" type="ORF">SAMN00768000_2173</name>
</gene>
<dbReference type="OrthoDB" id="5461404at2"/>
<keyword evidence="1" id="KW-1133">Transmembrane helix</keyword>
<feature type="transmembrane region" description="Helical" evidence="1">
    <location>
        <begin position="12"/>
        <end position="35"/>
    </location>
</feature>
<keyword evidence="1" id="KW-0812">Transmembrane</keyword>
<feature type="domain" description="SHOCT" evidence="2">
    <location>
        <begin position="52"/>
        <end position="78"/>
    </location>
</feature>
<keyword evidence="1" id="KW-0472">Membrane</keyword>
<dbReference type="RefSeq" id="WP_084661562.1">
    <property type="nucleotide sequence ID" value="NZ_FWWY01000001.1"/>
</dbReference>
<dbReference type="AlphaFoldDB" id="A0A1W1WGC7"/>
<keyword evidence="4" id="KW-1185">Reference proteome</keyword>